<name>A0AAN7ZVN4_9PEZI</name>
<protein>
    <recommendedName>
        <fullName evidence="4">Xylanolytic transcriptional activator regulatory domain-containing protein</fullName>
    </recommendedName>
</protein>
<dbReference type="AlphaFoldDB" id="A0AAN7ZVN4"/>
<dbReference type="GO" id="GO:0006351">
    <property type="term" value="P:DNA-templated transcription"/>
    <property type="evidence" value="ECO:0007669"/>
    <property type="project" value="InterPro"/>
</dbReference>
<dbReference type="EMBL" id="JAVRQU010000021">
    <property type="protein sequence ID" value="KAK5691469.1"/>
    <property type="molecule type" value="Genomic_DNA"/>
</dbReference>
<proteinExistence type="predicted"/>
<sequence>MADDQCSALFEQPKSRVTRHYQDMAESALAQADYLVSNDIATLQSLVIYLAMMRHQDQTRRTWTLASLAVRTALALGLHNNKSSILNHFMREQRHRLWYAICVLDLTLAVDLASDALILTGNYDTPRPLNINDADMVFGSSAPIHARQGWTEMTFTAMTHQISVDAPRAHNLPPDAGQARQDIIHELGENIETQYLACCSPQIPLQAFTIAVARSAVAACLLHSISPTRAPSRMAGPSINSEQVLLIAIDALSYSQQCHDHAGSFVIWRQWHAMAMAFAALSFITDGPLADRGWEVVEPSLAQFSATVVGGQADRIREHLDGLAAKARQARLRSQTTGDKFSKSALAYQPTTESVQHSTTLVGDVPMWEAADWDQLFNDFPNLLDFDGT</sequence>
<evidence type="ECO:0000256" key="2">
    <source>
        <dbReference type="ARBA" id="ARBA00022723"/>
    </source>
</evidence>
<keyword evidence="2" id="KW-0479">Metal-binding</keyword>
<evidence type="ECO:0000313" key="6">
    <source>
        <dbReference type="Proteomes" id="UP001310594"/>
    </source>
</evidence>
<dbReference type="GO" id="GO:0005634">
    <property type="term" value="C:nucleus"/>
    <property type="evidence" value="ECO:0007669"/>
    <property type="project" value="UniProtKB-SubCell"/>
</dbReference>
<dbReference type="CDD" id="cd12148">
    <property type="entry name" value="fungal_TF_MHR"/>
    <property type="match status" value="1"/>
</dbReference>
<comment type="caution">
    <text evidence="5">The sequence shown here is derived from an EMBL/GenBank/DDBJ whole genome shotgun (WGS) entry which is preliminary data.</text>
</comment>
<feature type="domain" description="Xylanolytic transcriptional activator regulatory" evidence="4">
    <location>
        <begin position="62"/>
        <end position="134"/>
    </location>
</feature>
<dbReference type="GO" id="GO:0003677">
    <property type="term" value="F:DNA binding"/>
    <property type="evidence" value="ECO:0007669"/>
    <property type="project" value="InterPro"/>
</dbReference>
<dbReference type="InterPro" id="IPR007219">
    <property type="entry name" value="XnlR_reg_dom"/>
</dbReference>
<dbReference type="Pfam" id="PF04082">
    <property type="entry name" value="Fungal_trans"/>
    <property type="match status" value="1"/>
</dbReference>
<evidence type="ECO:0000313" key="5">
    <source>
        <dbReference type="EMBL" id="KAK5691469.1"/>
    </source>
</evidence>
<dbReference type="PANTHER" id="PTHR31001:SF50">
    <property type="entry name" value="ZN(II)2CYS6 TRANSCRIPTION FACTOR (EUROFUNG)"/>
    <property type="match status" value="1"/>
</dbReference>
<gene>
    <name evidence="5" type="ORF">LTR97_011462</name>
</gene>
<evidence type="ECO:0000259" key="4">
    <source>
        <dbReference type="SMART" id="SM00906"/>
    </source>
</evidence>
<organism evidence="5 6">
    <name type="scientific">Elasticomyces elasticus</name>
    <dbReference type="NCBI Taxonomy" id="574655"/>
    <lineage>
        <taxon>Eukaryota</taxon>
        <taxon>Fungi</taxon>
        <taxon>Dikarya</taxon>
        <taxon>Ascomycota</taxon>
        <taxon>Pezizomycotina</taxon>
        <taxon>Dothideomycetes</taxon>
        <taxon>Dothideomycetidae</taxon>
        <taxon>Mycosphaerellales</taxon>
        <taxon>Teratosphaeriaceae</taxon>
        <taxon>Elasticomyces</taxon>
    </lineage>
</organism>
<evidence type="ECO:0000256" key="3">
    <source>
        <dbReference type="ARBA" id="ARBA00023242"/>
    </source>
</evidence>
<dbReference type="Proteomes" id="UP001310594">
    <property type="component" value="Unassembled WGS sequence"/>
</dbReference>
<dbReference type="GO" id="GO:0008270">
    <property type="term" value="F:zinc ion binding"/>
    <property type="evidence" value="ECO:0007669"/>
    <property type="project" value="InterPro"/>
</dbReference>
<accession>A0AAN7ZVN4</accession>
<evidence type="ECO:0000256" key="1">
    <source>
        <dbReference type="ARBA" id="ARBA00004123"/>
    </source>
</evidence>
<keyword evidence="3" id="KW-0539">Nucleus</keyword>
<dbReference type="SMART" id="SM00906">
    <property type="entry name" value="Fungal_trans"/>
    <property type="match status" value="1"/>
</dbReference>
<dbReference type="InterPro" id="IPR050613">
    <property type="entry name" value="Sec_Metabolite_Reg"/>
</dbReference>
<dbReference type="PANTHER" id="PTHR31001">
    <property type="entry name" value="UNCHARACTERIZED TRANSCRIPTIONAL REGULATORY PROTEIN"/>
    <property type="match status" value="1"/>
</dbReference>
<reference evidence="5" key="1">
    <citation type="submission" date="2023-08" db="EMBL/GenBank/DDBJ databases">
        <title>Black Yeasts Isolated from many extreme environments.</title>
        <authorList>
            <person name="Coleine C."/>
            <person name="Stajich J.E."/>
            <person name="Selbmann L."/>
        </authorList>
    </citation>
    <scope>NUCLEOTIDE SEQUENCE</scope>
    <source>
        <strain evidence="5">CCFEE 5810</strain>
    </source>
</reference>
<comment type="subcellular location">
    <subcellularLocation>
        <location evidence="1">Nucleus</location>
    </subcellularLocation>
</comment>